<keyword evidence="3" id="KW-0479">Metal-binding</keyword>
<evidence type="ECO:0000256" key="8">
    <source>
        <dbReference type="ARBA" id="ARBA00023145"/>
    </source>
</evidence>
<evidence type="ECO:0000256" key="7">
    <source>
        <dbReference type="ARBA" id="ARBA00023049"/>
    </source>
</evidence>
<dbReference type="GO" id="GO:0031012">
    <property type="term" value="C:extracellular matrix"/>
    <property type="evidence" value="ECO:0007669"/>
    <property type="project" value="InterPro"/>
</dbReference>
<dbReference type="GO" id="GO:0006508">
    <property type="term" value="P:proteolysis"/>
    <property type="evidence" value="ECO:0007669"/>
    <property type="project" value="UniProtKB-KW"/>
</dbReference>
<dbReference type="AlphaFoldDB" id="A0A645D8K7"/>
<keyword evidence="2" id="KW-0645">Protease</keyword>
<evidence type="ECO:0000256" key="5">
    <source>
        <dbReference type="ARBA" id="ARBA00022801"/>
    </source>
</evidence>
<accession>A0A645D8K7</accession>
<evidence type="ECO:0000256" key="1">
    <source>
        <dbReference type="ARBA" id="ARBA00001947"/>
    </source>
</evidence>
<dbReference type="GO" id="GO:0004222">
    <property type="term" value="F:metalloendopeptidase activity"/>
    <property type="evidence" value="ECO:0007669"/>
    <property type="project" value="InterPro"/>
</dbReference>
<dbReference type="PROSITE" id="PS00546">
    <property type="entry name" value="CYSTEINE_SWITCH"/>
    <property type="match status" value="1"/>
</dbReference>
<evidence type="ECO:0000256" key="2">
    <source>
        <dbReference type="ARBA" id="ARBA00022670"/>
    </source>
</evidence>
<dbReference type="EMBL" id="VSSQ01033370">
    <property type="protein sequence ID" value="MPM84942.1"/>
    <property type="molecule type" value="Genomic_DNA"/>
</dbReference>
<dbReference type="GO" id="GO:0008270">
    <property type="term" value="F:zinc ion binding"/>
    <property type="evidence" value="ECO:0007669"/>
    <property type="project" value="InterPro"/>
</dbReference>
<dbReference type="InterPro" id="IPR021158">
    <property type="entry name" value="Pept_M10A_Zn_BS"/>
</dbReference>
<evidence type="ECO:0000313" key="10">
    <source>
        <dbReference type="EMBL" id="MPM84942.1"/>
    </source>
</evidence>
<keyword evidence="4" id="KW-0732">Signal</keyword>
<evidence type="ECO:0000256" key="9">
    <source>
        <dbReference type="SAM" id="MobiDB-lite"/>
    </source>
</evidence>
<feature type="region of interest" description="Disordered" evidence="9">
    <location>
        <begin position="96"/>
        <end position="173"/>
    </location>
</feature>
<keyword evidence="6" id="KW-0862">Zinc</keyword>
<protein>
    <submittedName>
        <fullName evidence="10">Uncharacterized protein</fullName>
    </submittedName>
</protein>
<keyword evidence="5" id="KW-0378">Hydrolase</keyword>
<gene>
    <name evidence="10" type="ORF">SDC9_132018</name>
</gene>
<comment type="cofactor">
    <cofactor evidence="1">
        <name>Zn(2+)</name>
        <dbReference type="ChEBI" id="CHEBI:29105"/>
    </cofactor>
</comment>
<evidence type="ECO:0000256" key="3">
    <source>
        <dbReference type="ARBA" id="ARBA00022723"/>
    </source>
</evidence>
<reference evidence="10" key="1">
    <citation type="submission" date="2019-08" db="EMBL/GenBank/DDBJ databases">
        <authorList>
            <person name="Kucharzyk K."/>
            <person name="Murdoch R.W."/>
            <person name="Higgins S."/>
            <person name="Loffler F."/>
        </authorList>
    </citation>
    <scope>NUCLEOTIDE SEQUENCE</scope>
</reference>
<evidence type="ECO:0000256" key="4">
    <source>
        <dbReference type="ARBA" id="ARBA00022729"/>
    </source>
</evidence>
<dbReference type="AntiFam" id="ANF00072">
    <property type="entry name" value="Shadow ORF (opposite TypA)"/>
</dbReference>
<keyword evidence="7" id="KW-0482">Metalloprotease</keyword>
<sequence length="173" mass="18620">MPGRVDHVEHVVVAGAAPRHPHSLGLDRDAALALDVHPVEILGAHRPLVHHAGELQHAIGQCRLAMVDVGDDAEVADDGRVSATRCRNRHSLSSRGCWQSWTHSAPPPILPRPGRSPNFPAADRRLSARGGVRNRAGPRSRRNRSAAPPRCGRPDPPATSHRRSAASRGSRCP</sequence>
<organism evidence="10">
    <name type="scientific">bioreactor metagenome</name>
    <dbReference type="NCBI Taxonomy" id="1076179"/>
    <lineage>
        <taxon>unclassified sequences</taxon>
        <taxon>metagenomes</taxon>
        <taxon>ecological metagenomes</taxon>
    </lineage>
</organism>
<name>A0A645D8K7_9ZZZZ</name>
<keyword evidence="8" id="KW-0865">Zymogen</keyword>
<comment type="caution">
    <text evidence="10">The sequence shown here is derived from an EMBL/GenBank/DDBJ whole genome shotgun (WGS) entry which is preliminary data.</text>
</comment>
<proteinExistence type="predicted"/>
<evidence type="ECO:0000256" key="6">
    <source>
        <dbReference type="ARBA" id="ARBA00022833"/>
    </source>
</evidence>